<dbReference type="Gene3D" id="1.20.5.4820">
    <property type="match status" value="1"/>
</dbReference>
<evidence type="ECO:0000256" key="1">
    <source>
        <dbReference type="ARBA" id="ARBA00008049"/>
    </source>
</evidence>
<dbReference type="FunFam" id="1.10.10.820:FF:000001">
    <property type="entry name" value="Myosin heavy chain"/>
    <property type="match status" value="1"/>
</dbReference>
<accession>A0A6A6KGJ0</accession>
<dbReference type="PANTHER" id="PTHR13140">
    <property type="entry name" value="MYOSIN"/>
    <property type="match status" value="1"/>
</dbReference>
<keyword evidence="8 10" id="KW-0505">Motor protein</keyword>
<dbReference type="GO" id="GO:0007015">
    <property type="term" value="P:actin filament organization"/>
    <property type="evidence" value="ECO:0007669"/>
    <property type="project" value="InterPro"/>
</dbReference>
<dbReference type="FunFam" id="1.20.5.190:FF:000001">
    <property type="entry name" value="unconventional myosin-Va"/>
    <property type="match status" value="3"/>
</dbReference>
<dbReference type="GO" id="GO:0005524">
    <property type="term" value="F:ATP binding"/>
    <property type="evidence" value="ECO:0007669"/>
    <property type="project" value="UniProtKB-UniRule"/>
</dbReference>
<dbReference type="Gene3D" id="1.20.120.720">
    <property type="entry name" value="Myosin VI head, motor domain, U50 subdomain"/>
    <property type="match status" value="1"/>
</dbReference>
<keyword evidence="2" id="KW-0677">Repeat</keyword>
<dbReference type="PROSITE" id="PS51126">
    <property type="entry name" value="DILUTE"/>
    <property type="match status" value="1"/>
</dbReference>
<feature type="compositionally biased region" description="Basic and acidic residues" evidence="11">
    <location>
        <begin position="932"/>
        <end position="945"/>
    </location>
</feature>
<dbReference type="CDD" id="cd15475">
    <property type="entry name" value="MyosinXI_CBD"/>
    <property type="match status" value="1"/>
</dbReference>
<evidence type="ECO:0000313" key="15">
    <source>
        <dbReference type="Proteomes" id="UP000467840"/>
    </source>
</evidence>
<evidence type="ECO:0000256" key="7">
    <source>
        <dbReference type="ARBA" id="ARBA00023123"/>
    </source>
</evidence>
<evidence type="ECO:0000256" key="11">
    <source>
        <dbReference type="SAM" id="MobiDB-lite"/>
    </source>
</evidence>
<gene>
    <name evidence="14" type="ORF">GH714_038631</name>
</gene>
<name>A0A6A6KGJ0_HEVBR</name>
<dbReference type="Gene3D" id="3.40.850.10">
    <property type="entry name" value="Kinesin motor domain"/>
    <property type="match status" value="2"/>
</dbReference>
<dbReference type="PROSITE" id="PS51456">
    <property type="entry name" value="MYOSIN_MOTOR"/>
    <property type="match status" value="1"/>
</dbReference>
<feature type="region of interest" description="Disordered" evidence="11">
    <location>
        <begin position="932"/>
        <end position="959"/>
    </location>
</feature>
<evidence type="ECO:0000256" key="5">
    <source>
        <dbReference type="ARBA" id="ARBA00022860"/>
    </source>
</evidence>
<dbReference type="InterPro" id="IPR027417">
    <property type="entry name" value="P-loop_NTPase"/>
</dbReference>
<feature type="region of interest" description="Disordered" evidence="11">
    <location>
        <begin position="898"/>
        <end position="919"/>
    </location>
</feature>
<dbReference type="GO" id="GO:0016020">
    <property type="term" value="C:membrane"/>
    <property type="evidence" value="ECO:0007669"/>
    <property type="project" value="TreeGrafter"/>
</dbReference>
<dbReference type="PROSITE" id="PS50096">
    <property type="entry name" value="IQ"/>
    <property type="match status" value="6"/>
</dbReference>
<organism evidence="14 15">
    <name type="scientific">Hevea brasiliensis</name>
    <name type="common">Para rubber tree</name>
    <name type="synonym">Siphonia brasiliensis</name>
    <dbReference type="NCBI Taxonomy" id="3981"/>
    <lineage>
        <taxon>Eukaryota</taxon>
        <taxon>Viridiplantae</taxon>
        <taxon>Streptophyta</taxon>
        <taxon>Embryophyta</taxon>
        <taxon>Tracheophyta</taxon>
        <taxon>Spermatophyta</taxon>
        <taxon>Magnoliopsida</taxon>
        <taxon>eudicotyledons</taxon>
        <taxon>Gunneridae</taxon>
        <taxon>Pentapetalae</taxon>
        <taxon>rosids</taxon>
        <taxon>fabids</taxon>
        <taxon>Malpighiales</taxon>
        <taxon>Euphorbiaceae</taxon>
        <taxon>Crotonoideae</taxon>
        <taxon>Micrandreae</taxon>
        <taxon>Hevea</taxon>
    </lineage>
</organism>
<sequence>MVVANISKVFPKDTEAPPGGVDDMTKLSYLHEPGVLHNLANRYELNEIYTYTGNILIAINPFQRLPHLAMINEGKSNSILVSGESGAGKTETTKMLMRYLAHLGGRSGVEGRTVEQQVLESNPVLEAFGNAKTVRNNNSSRFGKFVEIQFNKNGRISGAAIRTYLLERSRVCQISDPERNYHCFYLLCAAPPEEREKYKLGNPKSFHYLNQSNCYQLDGVNDAEEYLATRRAMDVVGISEEEQEAIFGVVAAILHLGNIEFAKGEEIDSSVIKDEKSRFHLNMTAELLKCDAKSLENALIKRVMVTPEEVITRTLDPVGAVVSRDALAKTIYSCLFDWLVDKINSSIGQDPNSKQLIGVLDIYGFESFKLNSFEQFCINFTNEKLQQHFNQHVFKMEQEEYTKEEINWSYIEFVDNQDVLDLIEKKPGGIIALLDEACMFPKSTHETFAQKLYQTFKNNKRFIKPKLSRTSFTISHYAGEVFGEVAAIEKKMRWVCGNARMNHIRSAYILGKMQVASIEEKFIEGRLDSLDVLCRPANALVQKLQLQSLMETLNSTEPHYIRCVKPNNVLKPAIFENANIIQQLRCGGVLEAIRISCAGYPTRRTFYEFLLRFGGLQKLWKESKTKVFLRAGQMAELDARRAEVLGNAARTIQRQIRTYIARKEFIAFRQAAIHLQSHCRGVLARKLFELLRREAAALKIQRNFRRYTARKSYLTLYLSAVTLQRGLRAMTARDEFRFRKQTKAAIIIQAQLRRHLAYSYYKRLHKATLASQCGWRARVARRELRKLKMAARETGALKEAKDKLEKRVEELTWRLQFEKRLRTDLEEEKAQEIAKLQDALHAMQIQVEEANARVFKEREAARKAIEEAPPVVKETPLLVQDTEKASLLSERQAAKEAREACKDAEARNSKLSKKLEDAEQKLGQIQESVQRLEEKLSNSESENQRTPENGNVANGEPKVASDMMVAIEKAREPESEEKPQKSLNEKQQENQDLLIKCISQNLGFSGGKPVTACIIYKCLLHWRSFEVERTSVFDRIIQTVASALEVSDNNDVLAYWLSNSSTLLLLLQHTLKASGAASLTPQRRRTASASLFGRMSQGLRASPQSAGLSFLNGRALSRLDDLRQVEAKYPALLFKQQLTAFLEKIYGMIRDNLKKEISPLLGLCIQAPRTSRASLVKGRSQANAVAQQVLIAHWQSIVKSLNNYLMIMKANYVPPFLVCKVFTQIFSFINVQLFNSLLLRRECCSFSNGEYVKAGLAELEQWCYEATEEFSGSAWDELKHIRQAVGFLVIHQKPKKTLNEVTKELCPVLSIQQLYRISTMYWDDKYGTHSVSSDVISSMRIMMTEDSNNAVSSSFLLDDDSSIPFTVDDISKSMQKVEIADIDPPPLIRENSGFGFLLPRSE</sequence>
<keyword evidence="6" id="KW-0175">Coiled coil</keyword>
<dbReference type="GO" id="GO:0051015">
    <property type="term" value="F:actin filament binding"/>
    <property type="evidence" value="ECO:0007669"/>
    <property type="project" value="TreeGrafter"/>
</dbReference>
<dbReference type="GO" id="GO:0000146">
    <property type="term" value="F:microfilament motor activity"/>
    <property type="evidence" value="ECO:0007669"/>
    <property type="project" value="TreeGrafter"/>
</dbReference>
<keyword evidence="5" id="KW-0112">Calmodulin-binding</keyword>
<evidence type="ECO:0000313" key="14">
    <source>
        <dbReference type="EMBL" id="KAF2287183.1"/>
    </source>
</evidence>
<evidence type="ECO:0000256" key="6">
    <source>
        <dbReference type="ARBA" id="ARBA00023054"/>
    </source>
</evidence>
<keyword evidence="4 10" id="KW-0067">ATP-binding</keyword>
<dbReference type="Gene3D" id="1.20.5.190">
    <property type="match status" value="2"/>
</dbReference>
<dbReference type="Pfam" id="PF01843">
    <property type="entry name" value="DIL"/>
    <property type="match status" value="1"/>
</dbReference>
<feature type="binding site" evidence="10">
    <location>
        <begin position="83"/>
        <end position="90"/>
    </location>
    <ligand>
        <name>ATP</name>
        <dbReference type="ChEBI" id="CHEBI:30616"/>
    </ligand>
</feature>
<reference evidence="14 15" key="1">
    <citation type="journal article" date="2020" name="Mol. Plant">
        <title>The Chromosome-Based Rubber Tree Genome Provides New Insights into Spurge Genome Evolution and Rubber Biosynthesis.</title>
        <authorList>
            <person name="Liu J."/>
            <person name="Shi C."/>
            <person name="Shi C.C."/>
            <person name="Li W."/>
            <person name="Zhang Q.J."/>
            <person name="Zhang Y."/>
            <person name="Li K."/>
            <person name="Lu H.F."/>
            <person name="Shi C."/>
            <person name="Zhu S.T."/>
            <person name="Xiao Z.Y."/>
            <person name="Nan H."/>
            <person name="Yue Y."/>
            <person name="Zhu X.G."/>
            <person name="Wu Y."/>
            <person name="Hong X.N."/>
            <person name="Fan G.Y."/>
            <person name="Tong Y."/>
            <person name="Zhang D."/>
            <person name="Mao C.L."/>
            <person name="Liu Y.L."/>
            <person name="Hao S.J."/>
            <person name="Liu W.Q."/>
            <person name="Lv M.Q."/>
            <person name="Zhang H.B."/>
            <person name="Liu Y."/>
            <person name="Hu-Tang G.R."/>
            <person name="Wang J.P."/>
            <person name="Wang J.H."/>
            <person name="Sun Y.H."/>
            <person name="Ni S.B."/>
            <person name="Chen W.B."/>
            <person name="Zhang X.C."/>
            <person name="Jiao Y.N."/>
            <person name="Eichler E.E."/>
            <person name="Li G.H."/>
            <person name="Liu X."/>
            <person name="Gao L.Z."/>
        </authorList>
    </citation>
    <scope>NUCLEOTIDE SEQUENCE [LARGE SCALE GENOMIC DNA]</scope>
    <source>
        <strain evidence="15">cv. GT1</strain>
        <tissue evidence="14">Leaf</tissue>
    </source>
</reference>
<dbReference type="InterPro" id="IPR002710">
    <property type="entry name" value="Dilute_dom"/>
</dbReference>
<dbReference type="GO" id="GO:0005737">
    <property type="term" value="C:cytoplasm"/>
    <property type="evidence" value="ECO:0007669"/>
    <property type="project" value="TreeGrafter"/>
</dbReference>
<proteinExistence type="inferred from homology"/>
<dbReference type="InterPro" id="IPR001609">
    <property type="entry name" value="Myosin_head_motor_dom-like"/>
</dbReference>
<keyword evidence="15" id="KW-1185">Reference proteome</keyword>
<evidence type="ECO:0000256" key="3">
    <source>
        <dbReference type="ARBA" id="ARBA00022741"/>
    </source>
</evidence>
<feature type="domain" description="Dilute" evidence="12">
    <location>
        <begin position="1034"/>
        <end position="1345"/>
    </location>
</feature>
<dbReference type="GO" id="GO:0016459">
    <property type="term" value="C:myosin complex"/>
    <property type="evidence" value="ECO:0007669"/>
    <property type="project" value="UniProtKB-KW"/>
</dbReference>
<dbReference type="SMART" id="SM00242">
    <property type="entry name" value="MYSc"/>
    <property type="match status" value="1"/>
</dbReference>
<evidence type="ECO:0000256" key="10">
    <source>
        <dbReference type="PROSITE-ProRule" id="PRU00782"/>
    </source>
</evidence>
<evidence type="ECO:0000256" key="2">
    <source>
        <dbReference type="ARBA" id="ARBA00022737"/>
    </source>
</evidence>
<dbReference type="InterPro" id="IPR037975">
    <property type="entry name" value="MyosinXI_CBD"/>
</dbReference>
<dbReference type="CDD" id="cd01384">
    <property type="entry name" value="MYSc_Myo11"/>
    <property type="match status" value="1"/>
</dbReference>
<keyword evidence="7 10" id="KW-0518">Myosin</keyword>
<dbReference type="Gene3D" id="1.20.58.530">
    <property type="match status" value="1"/>
</dbReference>
<dbReference type="Pfam" id="PF00612">
    <property type="entry name" value="IQ"/>
    <property type="match status" value="4"/>
</dbReference>
<dbReference type="EMBL" id="JAAGAX010000017">
    <property type="protein sequence ID" value="KAF2287183.1"/>
    <property type="molecule type" value="Genomic_DNA"/>
</dbReference>
<protein>
    <recommendedName>
        <fullName evidence="16">Myosin motor domain-containing protein</fullName>
    </recommendedName>
</protein>
<feature type="domain" description="Myosin motor" evidence="13">
    <location>
        <begin position="19"/>
        <end position="693"/>
    </location>
</feature>
<dbReference type="InterPro" id="IPR036961">
    <property type="entry name" value="Kinesin_motor_dom_sf"/>
</dbReference>
<dbReference type="InterPro" id="IPR036018">
    <property type="entry name" value="MYSc_Myo11"/>
</dbReference>
<evidence type="ECO:0000259" key="13">
    <source>
        <dbReference type="PROSITE" id="PS51456"/>
    </source>
</evidence>
<dbReference type="SUPFAM" id="SSF52540">
    <property type="entry name" value="P-loop containing nucleoside triphosphate hydrolases"/>
    <property type="match status" value="2"/>
</dbReference>
<dbReference type="InterPro" id="IPR000048">
    <property type="entry name" value="IQ_motif_EF-hand-BS"/>
</dbReference>
<dbReference type="GO" id="GO:0005516">
    <property type="term" value="F:calmodulin binding"/>
    <property type="evidence" value="ECO:0007669"/>
    <property type="project" value="UniProtKB-KW"/>
</dbReference>
<dbReference type="Pfam" id="PF00063">
    <property type="entry name" value="Myosin_head"/>
    <property type="match status" value="2"/>
</dbReference>
<dbReference type="GO" id="GO:0030048">
    <property type="term" value="P:actin filament-based movement"/>
    <property type="evidence" value="ECO:0007669"/>
    <property type="project" value="UniProtKB-ARBA"/>
</dbReference>
<comment type="caution">
    <text evidence="14">The sequence shown here is derived from an EMBL/GenBank/DDBJ whole genome shotgun (WGS) entry which is preliminary data.</text>
</comment>
<feature type="region of interest" description="Actin-binding" evidence="10">
    <location>
        <begin position="546"/>
        <end position="568"/>
    </location>
</feature>
<dbReference type="Proteomes" id="UP000467840">
    <property type="component" value="Chromosome 3"/>
</dbReference>
<dbReference type="PRINTS" id="PR00193">
    <property type="entry name" value="MYOSINHEAVY"/>
</dbReference>
<dbReference type="FunFam" id="1.20.120.720:FF:000011">
    <property type="entry name" value="Myosin 2"/>
    <property type="match status" value="1"/>
</dbReference>
<evidence type="ECO:0000259" key="12">
    <source>
        <dbReference type="PROSITE" id="PS51126"/>
    </source>
</evidence>
<evidence type="ECO:0000256" key="9">
    <source>
        <dbReference type="ARBA" id="ARBA00023203"/>
    </source>
</evidence>
<keyword evidence="3 10" id="KW-0547">Nucleotide-binding</keyword>
<dbReference type="PANTHER" id="PTHR13140:SF772">
    <property type="entry name" value="MYOSIN-17"/>
    <property type="match status" value="1"/>
</dbReference>
<dbReference type="SMART" id="SM01132">
    <property type="entry name" value="DIL"/>
    <property type="match status" value="1"/>
</dbReference>
<evidence type="ECO:0000256" key="4">
    <source>
        <dbReference type="ARBA" id="ARBA00022840"/>
    </source>
</evidence>
<evidence type="ECO:0000256" key="8">
    <source>
        <dbReference type="ARBA" id="ARBA00023175"/>
    </source>
</evidence>
<comment type="similarity">
    <text evidence="1">Belongs to the TRAFAC class myosin-kinesin ATPase superfamily. Myosin family. Plant myosin class XI subfamily.</text>
</comment>
<dbReference type="SMART" id="SM00015">
    <property type="entry name" value="IQ"/>
    <property type="match status" value="6"/>
</dbReference>
<dbReference type="Gene3D" id="1.10.10.820">
    <property type="match status" value="1"/>
</dbReference>
<evidence type="ECO:0008006" key="16">
    <source>
        <dbReference type="Google" id="ProtNLM"/>
    </source>
</evidence>
<keyword evidence="9 10" id="KW-0009">Actin-binding</keyword>